<dbReference type="PANTHER" id="PTHR47718:SF15">
    <property type="entry name" value="PROTEIN FAR1-RELATED SEQUENCE 5-LIKE"/>
    <property type="match status" value="1"/>
</dbReference>
<organism evidence="2 3">
    <name type="scientific">Arachis hypogaea</name>
    <name type="common">Peanut</name>
    <dbReference type="NCBI Taxonomy" id="3818"/>
    <lineage>
        <taxon>Eukaryota</taxon>
        <taxon>Viridiplantae</taxon>
        <taxon>Streptophyta</taxon>
        <taxon>Embryophyta</taxon>
        <taxon>Tracheophyta</taxon>
        <taxon>Spermatophyta</taxon>
        <taxon>Magnoliopsida</taxon>
        <taxon>eudicotyledons</taxon>
        <taxon>Gunneridae</taxon>
        <taxon>Pentapetalae</taxon>
        <taxon>rosids</taxon>
        <taxon>fabids</taxon>
        <taxon>Fabales</taxon>
        <taxon>Fabaceae</taxon>
        <taxon>Papilionoideae</taxon>
        <taxon>50 kb inversion clade</taxon>
        <taxon>dalbergioids sensu lato</taxon>
        <taxon>Dalbergieae</taxon>
        <taxon>Pterocarpus clade</taxon>
        <taxon>Arachis</taxon>
    </lineage>
</organism>
<keyword evidence="3" id="KW-1185">Reference proteome</keyword>
<dbReference type="EMBL" id="SDMP01000014">
    <property type="protein sequence ID" value="RYR16093.1"/>
    <property type="molecule type" value="Genomic_DNA"/>
</dbReference>
<dbReference type="Proteomes" id="UP000289738">
    <property type="component" value="Chromosome B04"/>
</dbReference>
<protein>
    <recommendedName>
        <fullName evidence="1">MULE transposase domain-containing protein</fullName>
    </recommendedName>
</protein>
<feature type="domain" description="MULE transposase" evidence="1">
    <location>
        <begin position="94"/>
        <end position="143"/>
    </location>
</feature>
<dbReference type="AlphaFoldDB" id="A0A444ZPI7"/>
<proteinExistence type="predicted"/>
<gene>
    <name evidence="2" type="ORF">Ahy_B04g073057</name>
</gene>
<sequence>MLRSHQKMSEADIEQMNEMRKRDIPISRIDDFLPSLVEGYENVPYITRDMHNVNAKQRRERGLDVDLCLRYLCECKANDPVFSYKKVIDIFGDVIVFDAMYKKNIYLSPLVVFFSVNHHNQTVVLTATLVADEKDETYVWLLQ</sequence>
<accession>A0A444ZPI7</accession>
<name>A0A444ZPI7_ARAHY</name>
<evidence type="ECO:0000259" key="1">
    <source>
        <dbReference type="Pfam" id="PF10551"/>
    </source>
</evidence>
<dbReference type="PANTHER" id="PTHR47718">
    <property type="entry name" value="OS01G0519700 PROTEIN"/>
    <property type="match status" value="1"/>
</dbReference>
<reference evidence="2 3" key="1">
    <citation type="submission" date="2019-01" db="EMBL/GenBank/DDBJ databases">
        <title>Sequencing of cultivated peanut Arachis hypogaea provides insights into genome evolution and oil improvement.</title>
        <authorList>
            <person name="Chen X."/>
        </authorList>
    </citation>
    <scope>NUCLEOTIDE SEQUENCE [LARGE SCALE GENOMIC DNA]</scope>
    <source>
        <strain evidence="3">cv. Fuhuasheng</strain>
        <tissue evidence="2">Leaves</tissue>
    </source>
</reference>
<evidence type="ECO:0000313" key="2">
    <source>
        <dbReference type="EMBL" id="RYR16093.1"/>
    </source>
</evidence>
<dbReference type="InterPro" id="IPR018289">
    <property type="entry name" value="MULE_transposase_dom"/>
</dbReference>
<dbReference type="Pfam" id="PF10551">
    <property type="entry name" value="MULE"/>
    <property type="match status" value="1"/>
</dbReference>
<evidence type="ECO:0000313" key="3">
    <source>
        <dbReference type="Proteomes" id="UP000289738"/>
    </source>
</evidence>
<comment type="caution">
    <text evidence="2">The sequence shown here is derived from an EMBL/GenBank/DDBJ whole genome shotgun (WGS) entry which is preliminary data.</text>
</comment>